<dbReference type="EMBL" id="JACDQQ010002636">
    <property type="protein sequence ID" value="MBA0088698.1"/>
    <property type="molecule type" value="Genomic_DNA"/>
</dbReference>
<dbReference type="CDD" id="cd06171">
    <property type="entry name" value="Sigma70_r4"/>
    <property type="match status" value="1"/>
</dbReference>
<dbReference type="GO" id="GO:0006352">
    <property type="term" value="P:DNA-templated transcription initiation"/>
    <property type="evidence" value="ECO:0007669"/>
    <property type="project" value="InterPro"/>
</dbReference>
<evidence type="ECO:0000256" key="5">
    <source>
        <dbReference type="ARBA" id="ARBA00023163"/>
    </source>
</evidence>
<evidence type="ECO:0000256" key="4">
    <source>
        <dbReference type="ARBA" id="ARBA00023125"/>
    </source>
</evidence>
<dbReference type="SUPFAM" id="SSF88659">
    <property type="entry name" value="Sigma3 and sigma4 domains of RNA polymerase sigma factors"/>
    <property type="match status" value="1"/>
</dbReference>
<evidence type="ECO:0000256" key="2">
    <source>
        <dbReference type="ARBA" id="ARBA00023015"/>
    </source>
</evidence>
<dbReference type="GO" id="GO:0016987">
    <property type="term" value="F:sigma factor activity"/>
    <property type="evidence" value="ECO:0007669"/>
    <property type="project" value="UniProtKB-KW"/>
</dbReference>
<keyword evidence="4" id="KW-0238">DNA-binding</keyword>
<comment type="similarity">
    <text evidence="1">Belongs to the sigma-70 factor family. ECF subfamily.</text>
</comment>
<dbReference type="NCBIfam" id="TIGR02937">
    <property type="entry name" value="sigma70-ECF"/>
    <property type="match status" value="1"/>
</dbReference>
<dbReference type="InterPro" id="IPR039425">
    <property type="entry name" value="RNA_pol_sigma-70-like"/>
</dbReference>
<reference evidence="8" key="1">
    <citation type="submission" date="2020-06" db="EMBL/GenBank/DDBJ databases">
        <title>Legume-microbial interactions unlock mineral nutrients during tropical forest succession.</title>
        <authorList>
            <person name="Epihov D.Z."/>
        </authorList>
    </citation>
    <scope>NUCLEOTIDE SEQUENCE [LARGE SCALE GENOMIC DNA]</scope>
    <source>
        <strain evidence="8">Pan2503</strain>
    </source>
</reference>
<evidence type="ECO:0000256" key="3">
    <source>
        <dbReference type="ARBA" id="ARBA00023082"/>
    </source>
</evidence>
<evidence type="ECO:0000313" key="8">
    <source>
        <dbReference type="EMBL" id="MBA0088698.1"/>
    </source>
</evidence>
<evidence type="ECO:0000259" key="7">
    <source>
        <dbReference type="Pfam" id="PF08281"/>
    </source>
</evidence>
<name>A0A7V8NWC9_9BACT</name>
<evidence type="ECO:0000256" key="1">
    <source>
        <dbReference type="ARBA" id="ARBA00010641"/>
    </source>
</evidence>
<feature type="domain" description="RNA polymerase sigma-70 region 2" evidence="6">
    <location>
        <begin position="44"/>
        <end position="104"/>
    </location>
</feature>
<dbReference type="GO" id="GO:0003677">
    <property type="term" value="F:DNA binding"/>
    <property type="evidence" value="ECO:0007669"/>
    <property type="project" value="UniProtKB-KW"/>
</dbReference>
<dbReference type="Proteomes" id="UP000567293">
    <property type="component" value="Unassembled WGS sequence"/>
</dbReference>
<dbReference type="Gene3D" id="1.10.1740.10">
    <property type="match status" value="1"/>
</dbReference>
<dbReference type="InterPro" id="IPR013324">
    <property type="entry name" value="RNA_pol_sigma_r3/r4-like"/>
</dbReference>
<feature type="domain" description="RNA polymerase sigma factor 70 region 4 type 2" evidence="7">
    <location>
        <begin position="133"/>
        <end position="184"/>
    </location>
</feature>
<evidence type="ECO:0000259" key="6">
    <source>
        <dbReference type="Pfam" id="PF04542"/>
    </source>
</evidence>
<keyword evidence="2" id="KW-0805">Transcription regulation</keyword>
<dbReference type="InterPro" id="IPR013325">
    <property type="entry name" value="RNA_pol_sigma_r2"/>
</dbReference>
<gene>
    <name evidence="8" type="ORF">HRJ53_27225</name>
</gene>
<dbReference type="Gene3D" id="1.10.10.10">
    <property type="entry name" value="Winged helix-like DNA-binding domain superfamily/Winged helix DNA-binding domain"/>
    <property type="match status" value="1"/>
</dbReference>
<feature type="non-terminal residue" evidence="8">
    <location>
        <position position="202"/>
    </location>
</feature>
<dbReference type="PANTHER" id="PTHR43133:SF8">
    <property type="entry name" value="RNA POLYMERASE SIGMA FACTOR HI_1459-RELATED"/>
    <property type="match status" value="1"/>
</dbReference>
<dbReference type="InterPro" id="IPR013249">
    <property type="entry name" value="RNA_pol_sigma70_r4_t2"/>
</dbReference>
<sequence>MRIWPHARSAAIEFSESATGSLANQADQPGLGREAFRAFYGRTNGPLWAYLLRVSGRREVADDLLQESYCRFLAAKLPEMDAAESKSYLFKIATNLLRDRWRSRELAGTVRAAGRSCEDDSASGEDDLATRADVRRAFEKLQPRERQLLWLAHVEGFGHSEIARLTGLKVGSIRVLLFRARRELAGVLGEHSRSGPKAAGRG</sequence>
<keyword evidence="3" id="KW-0731">Sigma factor</keyword>
<dbReference type="InterPro" id="IPR014284">
    <property type="entry name" value="RNA_pol_sigma-70_dom"/>
</dbReference>
<proteinExistence type="inferred from homology"/>
<dbReference type="InterPro" id="IPR036388">
    <property type="entry name" value="WH-like_DNA-bd_sf"/>
</dbReference>
<accession>A0A7V8NWC9</accession>
<keyword evidence="5" id="KW-0804">Transcription</keyword>
<protein>
    <submittedName>
        <fullName evidence="8">RNA polymerase sigma factor</fullName>
    </submittedName>
</protein>
<dbReference type="Pfam" id="PF08281">
    <property type="entry name" value="Sigma70_r4_2"/>
    <property type="match status" value="1"/>
</dbReference>
<comment type="caution">
    <text evidence="8">The sequence shown here is derived from an EMBL/GenBank/DDBJ whole genome shotgun (WGS) entry which is preliminary data.</text>
</comment>
<dbReference type="InterPro" id="IPR007627">
    <property type="entry name" value="RNA_pol_sigma70_r2"/>
</dbReference>
<dbReference type="PANTHER" id="PTHR43133">
    <property type="entry name" value="RNA POLYMERASE ECF-TYPE SIGMA FACTO"/>
    <property type="match status" value="1"/>
</dbReference>
<evidence type="ECO:0000313" key="9">
    <source>
        <dbReference type="Proteomes" id="UP000567293"/>
    </source>
</evidence>
<keyword evidence="9" id="KW-1185">Reference proteome</keyword>
<dbReference type="SUPFAM" id="SSF88946">
    <property type="entry name" value="Sigma2 domain of RNA polymerase sigma factors"/>
    <property type="match status" value="1"/>
</dbReference>
<organism evidence="8 9">
    <name type="scientific">Candidatus Acidiferrum panamense</name>
    <dbReference type="NCBI Taxonomy" id="2741543"/>
    <lineage>
        <taxon>Bacteria</taxon>
        <taxon>Pseudomonadati</taxon>
        <taxon>Acidobacteriota</taxon>
        <taxon>Terriglobia</taxon>
        <taxon>Candidatus Acidiferrales</taxon>
        <taxon>Candidatus Acidiferrum</taxon>
    </lineage>
</organism>
<dbReference type="AlphaFoldDB" id="A0A7V8NWC9"/>
<dbReference type="Pfam" id="PF04542">
    <property type="entry name" value="Sigma70_r2"/>
    <property type="match status" value="1"/>
</dbReference>